<proteinExistence type="inferred from homology"/>
<feature type="domain" description="Acyl-CoA dehydrogenase/oxidase C-terminal" evidence="6">
    <location>
        <begin position="202"/>
        <end position="347"/>
    </location>
</feature>
<dbReference type="Gene3D" id="2.40.110.10">
    <property type="entry name" value="Butyryl-CoA Dehydrogenase, subunit A, domain 2"/>
    <property type="match status" value="1"/>
</dbReference>
<comment type="caution">
    <text evidence="9">The sequence shown here is derived from an EMBL/GenBank/DDBJ whole genome shotgun (WGS) entry which is preliminary data.</text>
</comment>
<dbReference type="InterPro" id="IPR013786">
    <property type="entry name" value="AcylCoA_DH/ox_N"/>
</dbReference>
<keyword evidence="5" id="KW-0560">Oxidoreductase</keyword>
<feature type="domain" description="Acyl-CoA oxidase/dehydrogenase middle" evidence="7">
    <location>
        <begin position="95"/>
        <end position="185"/>
    </location>
</feature>
<evidence type="ECO:0000259" key="8">
    <source>
        <dbReference type="Pfam" id="PF02771"/>
    </source>
</evidence>
<evidence type="ECO:0000259" key="7">
    <source>
        <dbReference type="Pfam" id="PF02770"/>
    </source>
</evidence>
<comment type="similarity">
    <text evidence="2 5">Belongs to the acyl-CoA dehydrogenase family.</text>
</comment>
<dbReference type="SUPFAM" id="SSF56645">
    <property type="entry name" value="Acyl-CoA dehydrogenase NM domain-like"/>
    <property type="match status" value="1"/>
</dbReference>
<keyword evidence="10" id="KW-1185">Reference proteome</keyword>
<dbReference type="InterPro" id="IPR009075">
    <property type="entry name" value="AcylCo_DH/oxidase_C"/>
</dbReference>
<evidence type="ECO:0000256" key="1">
    <source>
        <dbReference type="ARBA" id="ARBA00001974"/>
    </source>
</evidence>
<evidence type="ECO:0000256" key="5">
    <source>
        <dbReference type="RuleBase" id="RU362125"/>
    </source>
</evidence>
<dbReference type="EMBL" id="BONP01000038">
    <property type="protein sequence ID" value="GIG41810.1"/>
    <property type="molecule type" value="Genomic_DNA"/>
</dbReference>
<keyword evidence="4 5" id="KW-0274">FAD</keyword>
<gene>
    <name evidence="9" type="ORF">Cph01nite_35720</name>
</gene>
<name>A0ABQ4DR25_9CELL</name>
<keyword evidence="3 5" id="KW-0285">Flavoprotein</keyword>
<dbReference type="InterPro" id="IPR036250">
    <property type="entry name" value="AcylCo_DH-like_C"/>
</dbReference>
<feature type="domain" description="Acyl-CoA dehydrogenase/oxidase N-terminal" evidence="8">
    <location>
        <begin position="25"/>
        <end position="90"/>
    </location>
</feature>
<evidence type="ECO:0000256" key="2">
    <source>
        <dbReference type="ARBA" id="ARBA00009347"/>
    </source>
</evidence>
<dbReference type="Pfam" id="PF02770">
    <property type="entry name" value="Acyl-CoA_dh_M"/>
    <property type="match status" value="1"/>
</dbReference>
<organism evidence="9 10">
    <name type="scientific">Cellulomonas phragmiteti</name>
    <dbReference type="NCBI Taxonomy" id="478780"/>
    <lineage>
        <taxon>Bacteria</taxon>
        <taxon>Bacillati</taxon>
        <taxon>Actinomycetota</taxon>
        <taxon>Actinomycetes</taxon>
        <taxon>Micrococcales</taxon>
        <taxon>Cellulomonadaceae</taxon>
        <taxon>Cellulomonas</taxon>
    </lineage>
</organism>
<comment type="cofactor">
    <cofactor evidence="1 5">
        <name>FAD</name>
        <dbReference type="ChEBI" id="CHEBI:57692"/>
    </cofactor>
</comment>
<dbReference type="InterPro" id="IPR037069">
    <property type="entry name" value="AcylCoA_DH/ox_N_sf"/>
</dbReference>
<evidence type="ECO:0000313" key="9">
    <source>
        <dbReference type="EMBL" id="GIG41810.1"/>
    </source>
</evidence>
<reference evidence="9 10" key="1">
    <citation type="submission" date="2021-01" db="EMBL/GenBank/DDBJ databases">
        <title>Whole genome shotgun sequence of Cellulomonas phragmiteti NBRC 110785.</title>
        <authorList>
            <person name="Komaki H."/>
            <person name="Tamura T."/>
        </authorList>
    </citation>
    <scope>NUCLEOTIDE SEQUENCE [LARGE SCALE GENOMIC DNA]</scope>
    <source>
        <strain evidence="9 10">NBRC 110785</strain>
    </source>
</reference>
<dbReference type="Proteomes" id="UP000614741">
    <property type="component" value="Unassembled WGS sequence"/>
</dbReference>
<evidence type="ECO:0000313" key="10">
    <source>
        <dbReference type="Proteomes" id="UP000614741"/>
    </source>
</evidence>
<dbReference type="Gene3D" id="1.20.140.10">
    <property type="entry name" value="Butyryl-CoA Dehydrogenase, subunit A, domain 3"/>
    <property type="match status" value="1"/>
</dbReference>
<dbReference type="InterPro" id="IPR009100">
    <property type="entry name" value="AcylCoA_DH/oxidase_NM_dom_sf"/>
</dbReference>
<dbReference type="InterPro" id="IPR006091">
    <property type="entry name" value="Acyl-CoA_Oxase/DH_mid-dom"/>
</dbReference>
<evidence type="ECO:0000256" key="3">
    <source>
        <dbReference type="ARBA" id="ARBA00022630"/>
    </source>
</evidence>
<accession>A0ABQ4DR25</accession>
<evidence type="ECO:0000256" key="4">
    <source>
        <dbReference type="ARBA" id="ARBA00022827"/>
    </source>
</evidence>
<dbReference type="Pfam" id="PF00441">
    <property type="entry name" value="Acyl-CoA_dh_1"/>
    <property type="match status" value="1"/>
</dbReference>
<protein>
    <submittedName>
        <fullName evidence="9">Acyl-CoA dehydrogenase</fullName>
    </submittedName>
</protein>
<evidence type="ECO:0000259" key="6">
    <source>
        <dbReference type="Pfam" id="PF00441"/>
    </source>
</evidence>
<dbReference type="PANTHER" id="PTHR43884">
    <property type="entry name" value="ACYL-COA DEHYDROGENASE"/>
    <property type="match status" value="1"/>
</dbReference>
<dbReference type="PANTHER" id="PTHR43884:SF12">
    <property type="entry name" value="ISOVALERYL-COA DEHYDROGENASE, MITOCHONDRIAL-RELATED"/>
    <property type="match status" value="1"/>
</dbReference>
<dbReference type="CDD" id="cd00567">
    <property type="entry name" value="ACAD"/>
    <property type="match status" value="1"/>
</dbReference>
<dbReference type="RefSeq" id="WP_203676295.1">
    <property type="nucleotide sequence ID" value="NZ_BONP01000038.1"/>
</dbReference>
<dbReference type="Pfam" id="PF02771">
    <property type="entry name" value="Acyl-CoA_dh_N"/>
    <property type="match status" value="1"/>
</dbReference>
<sequence>MSGPDLAQARRLADQLLQPDPGPALGTLVATRHGGLGLSHALHGEVCRLVAETSPSRQALLTVHAMVCRAVGRWGSEELRDRRLPDLATGRTVAAFALSEENAGSDVRSLAIECRPTDDGWELTGEKQWITYGLEADVLLVFAGTERGPLAALVDTSAPGVEVRACPRTSGFAEARLASVRFDRCRVPHDQVVGRVGSGLAHVAADALTLGRLSIAFASWGLARAALRAATQRAVGRHQFGGPLHERQLVRGLLADASVAVDAAQELCRRAARSIDEAGEWLQHDVLTAKLAASRAAATAAATAAQLHGAAGLLEGSPVDVMVRDARVYEVIEGNTQLLQDLVAGQVLARHRSGEDL</sequence>
<dbReference type="PROSITE" id="PS00072">
    <property type="entry name" value="ACYL_COA_DH_1"/>
    <property type="match status" value="1"/>
</dbReference>
<dbReference type="SUPFAM" id="SSF47203">
    <property type="entry name" value="Acyl-CoA dehydrogenase C-terminal domain-like"/>
    <property type="match status" value="1"/>
</dbReference>
<dbReference type="Gene3D" id="1.10.540.10">
    <property type="entry name" value="Acyl-CoA dehydrogenase/oxidase, N-terminal domain"/>
    <property type="match status" value="1"/>
</dbReference>
<dbReference type="InterPro" id="IPR006089">
    <property type="entry name" value="Acyl-CoA_DH_CS"/>
</dbReference>
<dbReference type="InterPro" id="IPR046373">
    <property type="entry name" value="Acyl-CoA_Oxase/DH_mid-dom_sf"/>
</dbReference>